<organism evidence="5 6">
    <name type="scientific">Megalops atlanticus</name>
    <name type="common">Tarpon</name>
    <name type="synonym">Clupea gigantea</name>
    <dbReference type="NCBI Taxonomy" id="7932"/>
    <lineage>
        <taxon>Eukaryota</taxon>
        <taxon>Metazoa</taxon>
        <taxon>Chordata</taxon>
        <taxon>Craniata</taxon>
        <taxon>Vertebrata</taxon>
        <taxon>Euteleostomi</taxon>
        <taxon>Actinopterygii</taxon>
        <taxon>Neopterygii</taxon>
        <taxon>Teleostei</taxon>
        <taxon>Elopiformes</taxon>
        <taxon>Megalopidae</taxon>
        <taxon>Megalops</taxon>
    </lineage>
</organism>
<keyword evidence="6" id="KW-1185">Reference proteome</keyword>
<dbReference type="GO" id="GO:0004857">
    <property type="term" value="F:enzyme inhibitor activity"/>
    <property type="evidence" value="ECO:0007669"/>
    <property type="project" value="TreeGrafter"/>
</dbReference>
<feature type="compositionally biased region" description="Low complexity" evidence="4">
    <location>
        <begin position="339"/>
        <end position="353"/>
    </location>
</feature>
<dbReference type="AlphaFoldDB" id="A0A9D3P8D8"/>
<dbReference type="SUPFAM" id="SSF48403">
    <property type="entry name" value="Ankyrin repeat"/>
    <property type="match status" value="1"/>
</dbReference>
<dbReference type="GO" id="GO:0005737">
    <property type="term" value="C:cytoplasm"/>
    <property type="evidence" value="ECO:0007669"/>
    <property type="project" value="TreeGrafter"/>
</dbReference>
<keyword evidence="1" id="KW-0677">Repeat</keyword>
<feature type="repeat" description="ANK" evidence="3">
    <location>
        <begin position="266"/>
        <end position="298"/>
    </location>
</feature>
<feature type="region of interest" description="Disordered" evidence="4">
    <location>
        <begin position="336"/>
        <end position="355"/>
    </location>
</feature>
<evidence type="ECO:0000256" key="3">
    <source>
        <dbReference type="PROSITE-ProRule" id="PRU00023"/>
    </source>
</evidence>
<feature type="region of interest" description="Disordered" evidence="4">
    <location>
        <begin position="379"/>
        <end position="452"/>
    </location>
</feature>
<dbReference type="PANTHER" id="PTHR24179">
    <property type="entry name" value="PROTEIN PHOSPHATASE 1 REGULATORY SUBUNIT 12"/>
    <property type="match status" value="1"/>
</dbReference>
<evidence type="ECO:0000256" key="4">
    <source>
        <dbReference type="SAM" id="MobiDB-lite"/>
    </source>
</evidence>
<dbReference type="Pfam" id="PF12796">
    <property type="entry name" value="Ank_2"/>
    <property type="match status" value="2"/>
</dbReference>
<dbReference type="SMART" id="SM00248">
    <property type="entry name" value="ANK"/>
    <property type="match status" value="5"/>
</dbReference>
<feature type="repeat" description="ANK" evidence="3">
    <location>
        <begin position="72"/>
        <end position="104"/>
    </location>
</feature>
<evidence type="ECO:0000313" key="5">
    <source>
        <dbReference type="EMBL" id="KAG7454118.1"/>
    </source>
</evidence>
<dbReference type="Proteomes" id="UP001046870">
    <property type="component" value="Unassembled WGS sequence"/>
</dbReference>
<feature type="repeat" description="ANK" evidence="3">
    <location>
        <begin position="105"/>
        <end position="137"/>
    </location>
</feature>
<dbReference type="PRINTS" id="PR01415">
    <property type="entry name" value="ANKYRIN"/>
</dbReference>
<feature type="repeat" description="ANK" evidence="3">
    <location>
        <begin position="138"/>
        <end position="170"/>
    </location>
</feature>
<keyword evidence="2 3" id="KW-0040">ANK repeat</keyword>
<dbReference type="OrthoDB" id="19014at2759"/>
<evidence type="ECO:0000256" key="1">
    <source>
        <dbReference type="ARBA" id="ARBA00022737"/>
    </source>
</evidence>
<evidence type="ECO:0000313" key="6">
    <source>
        <dbReference type="Proteomes" id="UP001046870"/>
    </source>
</evidence>
<dbReference type="Gene3D" id="1.25.40.20">
    <property type="entry name" value="Ankyrin repeat-containing domain"/>
    <property type="match status" value="2"/>
</dbReference>
<dbReference type="InterPro" id="IPR036770">
    <property type="entry name" value="Ankyrin_rpt-contain_sf"/>
</dbReference>
<dbReference type="GO" id="GO:1903670">
    <property type="term" value="P:regulation of sprouting angiogenesis"/>
    <property type="evidence" value="ECO:0007669"/>
    <property type="project" value="TreeGrafter"/>
</dbReference>
<accession>A0A9D3P8D8</accession>
<dbReference type="InterPro" id="IPR002110">
    <property type="entry name" value="Ankyrin_rpt"/>
</dbReference>
<gene>
    <name evidence="5" type="ORF">MATL_G00263670</name>
</gene>
<dbReference type="InterPro" id="IPR051226">
    <property type="entry name" value="PP1_Regulatory_Subunit"/>
</dbReference>
<dbReference type="GO" id="GO:0061028">
    <property type="term" value="P:establishment of endothelial barrier"/>
    <property type="evidence" value="ECO:0007669"/>
    <property type="project" value="TreeGrafter"/>
</dbReference>
<dbReference type="FunFam" id="1.25.40.20:FF:000198">
    <property type="entry name" value="Myosin binding subunit, isoform P"/>
    <property type="match status" value="1"/>
</dbReference>
<dbReference type="PANTHER" id="PTHR24179:SF31">
    <property type="entry name" value="PROTEIN PHOSPHATASE 1 REGULATORY INHIBITOR SUBUNIT 16B"/>
    <property type="match status" value="1"/>
</dbReference>
<evidence type="ECO:0008006" key="7">
    <source>
        <dbReference type="Google" id="ProtNLM"/>
    </source>
</evidence>
<dbReference type="EMBL" id="JAFDVH010000026">
    <property type="protein sequence ID" value="KAG7454118.1"/>
    <property type="molecule type" value="Genomic_DNA"/>
</dbReference>
<feature type="compositionally biased region" description="Acidic residues" evidence="4">
    <location>
        <begin position="385"/>
        <end position="397"/>
    </location>
</feature>
<evidence type="ECO:0000256" key="2">
    <source>
        <dbReference type="ARBA" id="ARBA00023043"/>
    </source>
</evidence>
<dbReference type="PROSITE" id="PS50297">
    <property type="entry name" value="ANK_REP_REGION"/>
    <property type="match status" value="4"/>
</dbReference>
<feature type="compositionally biased region" description="Polar residues" evidence="4">
    <location>
        <begin position="474"/>
        <end position="488"/>
    </location>
</feature>
<proteinExistence type="predicted"/>
<feature type="region of interest" description="Disordered" evidence="4">
    <location>
        <begin position="474"/>
        <end position="496"/>
    </location>
</feature>
<reference evidence="5" key="1">
    <citation type="submission" date="2021-01" db="EMBL/GenBank/DDBJ databases">
        <authorList>
            <person name="Zahm M."/>
            <person name="Roques C."/>
            <person name="Cabau C."/>
            <person name="Klopp C."/>
            <person name="Donnadieu C."/>
            <person name="Jouanno E."/>
            <person name="Lampietro C."/>
            <person name="Louis A."/>
            <person name="Herpin A."/>
            <person name="Echchiki A."/>
            <person name="Berthelot C."/>
            <person name="Parey E."/>
            <person name="Roest-Crollius H."/>
            <person name="Braasch I."/>
            <person name="Postlethwait J."/>
            <person name="Bobe J."/>
            <person name="Montfort J."/>
            <person name="Bouchez O."/>
            <person name="Begum T."/>
            <person name="Mejri S."/>
            <person name="Adams A."/>
            <person name="Chen W.-J."/>
            <person name="Guiguen Y."/>
        </authorList>
    </citation>
    <scope>NUCLEOTIDE SEQUENCE</scope>
    <source>
        <strain evidence="5">YG-15Mar2019-1</strain>
        <tissue evidence="5">Brain</tissue>
    </source>
</reference>
<protein>
    <recommendedName>
        <fullName evidence="7">Protein phosphatase 1 regulatory inhibitor subunit 16B</fullName>
    </recommendedName>
</protein>
<dbReference type="PROSITE" id="PS50088">
    <property type="entry name" value="ANK_REPEAT"/>
    <property type="match status" value="5"/>
</dbReference>
<dbReference type="GO" id="GO:0017020">
    <property type="term" value="F:myosin phosphatase regulator activity"/>
    <property type="evidence" value="ECO:0007669"/>
    <property type="project" value="TreeGrafter"/>
</dbReference>
<name>A0A9D3P8D8_MEGAT</name>
<sequence>MANHLELLRELRSMEKASSTDRVRAARRRRVQQLKRWTAYEKELLSRKHKGGKRRSIALTATPAPSKHVSFTATIALHEAAVRNDSEEVKYLLDHSVNPDLCNEDGLTALHQCCIDNHEDTVRVLLSGGASVNARDKELWTPLHAAAACGHRSLICILIQHGADLLAVNSDGNMPYDLCEDDAMLDIIETFMAERGITQALINEQRASVERKMLGDIQMLIQDGEDINLQDSQGVTLLHIAAANGYIQPTELVLLQGGRTDLRDRDGWQPLHAAACWGQMHIAELLVSHGASLDARTYLDETPIDLCEEDEFRTMLLELKQKHDVMMKSQFRQKVPLCRRSSSTSSRGSMSHSKLVRRASLLDRSRLYRKEYETEATLWMGQRGEEEEEEEEEECDQENSQSEIPSILREGGQKNGAIPMETAAPSHSPCREPPASELQTATPPLPSEEPCSKEHTLTLFELKKQRATTKQLSHAQLQGHLGNSNSTELRAGSGDSRMPLVSSNGSMVYYTPASGDPPLLRLTESPEEVEVKGHSCCRVS</sequence>
<comment type="caution">
    <text evidence="5">The sequence shown here is derived from an EMBL/GenBank/DDBJ whole genome shotgun (WGS) entry which is preliminary data.</text>
</comment>
<feature type="repeat" description="ANK" evidence="3">
    <location>
        <begin position="233"/>
        <end position="265"/>
    </location>
</feature>